<dbReference type="EMBL" id="OM982620">
    <property type="protein sequence ID" value="UOL48433.1"/>
    <property type="molecule type" value="Genomic_DNA"/>
</dbReference>
<accession>A0AAE9GVJ7</accession>
<reference evidence="1 2" key="1">
    <citation type="submission" date="2022-02" db="EMBL/GenBank/DDBJ databases">
        <authorList>
            <person name="Gylling M."/>
        </authorList>
    </citation>
    <scope>NUCLEOTIDE SEQUENCE [LARGE SCALE GENOMIC DNA]</scope>
</reference>
<dbReference type="Proteomes" id="UP000831298">
    <property type="component" value="Segment"/>
</dbReference>
<evidence type="ECO:0000313" key="1">
    <source>
        <dbReference type="EMBL" id="UOL48433.1"/>
    </source>
</evidence>
<protein>
    <submittedName>
        <fullName evidence="1">Uncharacterized protein</fullName>
    </submittedName>
</protein>
<evidence type="ECO:0000313" key="2">
    <source>
        <dbReference type="Proteomes" id="UP000831298"/>
    </source>
</evidence>
<dbReference type="RefSeq" id="YP_010766389.1">
    <property type="nucleotide sequence ID" value="NC_073679.1"/>
</dbReference>
<name>A0AAE9GVJ7_9CAUD</name>
<dbReference type="KEGG" id="vg:80266068"/>
<proteinExistence type="predicted"/>
<organism evidence="1 2">
    <name type="scientific">Pseudomonas phage Kremar</name>
    <dbReference type="NCBI Taxonomy" id="2928831"/>
    <lineage>
        <taxon>Viruses</taxon>
        <taxon>Duplodnaviria</taxon>
        <taxon>Heunggongvirae</taxon>
        <taxon>Uroviricota</taxon>
        <taxon>Caudoviricetes</taxon>
        <taxon>Vandenendeviridae</taxon>
        <taxon>Gorskivirinae</taxon>
        <taxon>Kremarvirus</taxon>
        <taxon>Kremarvirus kremar</taxon>
    </lineage>
</organism>
<dbReference type="GeneID" id="80266068"/>
<keyword evidence="2" id="KW-1185">Reference proteome</keyword>
<sequence length="63" mass="7086">MTLPSLDEKHLAALKKLLAETHDLVENTVHVQFDAEGRMHVTAKKNGVVRQVEIRATVHEDNT</sequence>